<protein>
    <submittedName>
        <fullName evidence="1">Uncharacterized protein</fullName>
    </submittedName>
</protein>
<organism evidence="1 2">
    <name type="scientific">Gellertiella hungarica</name>
    <dbReference type="NCBI Taxonomy" id="1572859"/>
    <lineage>
        <taxon>Bacteria</taxon>
        <taxon>Pseudomonadati</taxon>
        <taxon>Pseudomonadota</taxon>
        <taxon>Alphaproteobacteria</taxon>
        <taxon>Hyphomicrobiales</taxon>
        <taxon>Rhizobiaceae</taxon>
        <taxon>Gellertiella</taxon>
    </lineage>
</organism>
<dbReference type="AlphaFoldDB" id="A0A7W6NJS5"/>
<name>A0A7W6NJS5_9HYPH</name>
<dbReference type="RefSeq" id="WP_183365300.1">
    <property type="nucleotide sequence ID" value="NZ_JACIEZ010000002.1"/>
</dbReference>
<dbReference type="Proteomes" id="UP000528286">
    <property type="component" value="Unassembled WGS sequence"/>
</dbReference>
<sequence length="71" mass="7370">MSRKIQTALTAFVQKSIIGSQQAPTLVSVDVMARWDVDSENGLVIGSEAAVDATSCVVQTDVSYTPPAGSA</sequence>
<keyword evidence="2" id="KW-1185">Reference proteome</keyword>
<evidence type="ECO:0000313" key="2">
    <source>
        <dbReference type="Proteomes" id="UP000528286"/>
    </source>
</evidence>
<accession>A0A7W6NJS5</accession>
<proteinExistence type="predicted"/>
<evidence type="ECO:0000313" key="1">
    <source>
        <dbReference type="EMBL" id="MBB4064058.1"/>
    </source>
</evidence>
<comment type="caution">
    <text evidence="1">The sequence shown here is derived from an EMBL/GenBank/DDBJ whole genome shotgun (WGS) entry which is preliminary data.</text>
</comment>
<reference evidence="1 2" key="1">
    <citation type="submission" date="2020-08" db="EMBL/GenBank/DDBJ databases">
        <title>Genomic Encyclopedia of Type Strains, Phase IV (KMG-IV): sequencing the most valuable type-strain genomes for metagenomic binning, comparative biology and taxonomic classification.</title>
        <authorList>
            <person name="Goeker M."/>
        </authorList>
    </citation>
    <scope>NUCLEOTIDE SEQUENCE [LARGE SCALE GENOMIC DNA]</scope>
    <source>
        <strain evidence="1 2">DSM 29853</strain>
    </source>
</reference>
<dbReference type="EMBL" id="JACIEZ010000002">
    <property type="protein sequence ID" value="MBB4064058.1"/>
    <property type="molecule type" value="Genomic_DNA"/>
</dbReference>
<gene>
    <name evidence="1" type="ORF">GGR23_001235</name>
</gene>